<organism evidence="2">
    <name type="scientific">marine sediment metagenome</name>
    <dbReference type="NCBI Taxonomy" id="412755"/>
    <lineage>
        <taxon>unclassified sequences</taxon>
        <taxon>metagenomes</taxon>
        <taxon>ecological metagenomes</taxon>
    </lineage>
</organism>
<reference evidence="2" key="1">
    <citation type="journal article" date="2014" name="Front. Microbiol.">
        <title>High frequency of phylogenetically diverse reductive dehalogenase-homologous genes in deep subseafloor sedimentary metagenomes.</title>
        <authorList>
            <person name="Kawai M."/>
            <person name="Futagami T."/>
            <person name="Toyoda A."/>
            <person name="Takaki Y."/>
            <person name="Nishi S."/>
            <person name="Hori S."/>
            <person name="Arai W."/>
            <person name="Tsubouchi T."/>
            <person name="Morono Y."/>
            <person name="Uchiyama I."/>
            <person name="Ito T."/>
            <person name="Fujiyama A."/>
            <person name="Inagaki F."/>
            <person name="Takami H."/>
        </authorList>
    </citation>
    <scope>NUCLEOTIDE SEQUENCE</scope>
    <source>
        <strain evidence="2">Expedition CK06-06</strain>
    </source>
</reference>
<evidence type="ECO:0000259" key="1">
    <source>
        <dbReference type="Pfam" id="PF00583"/>
    </source>
</evidence>
<dbReference type="InterPro" id="IPR000182">
    <property type="entry name" value="GNAT_dom"/>
</dbReference>
<accession>X1J8C4</accession>
<gene>
    <name evidence="2" type="ORF">S03H2_44806</name>
</gene>
<dbReference type="Gene3D" id="3.40.630.30">
    <property type="match status" value="1"/>
</dbReference>
<sequence>MTYKIRFVTDLDMNYVMAIYNLYVKKYYAAYSENELGIDFFERLRRESISFYVLEVEKQLVGFCLLRNYLPYDSFKHSGLLTYFILPEYTN</sequence>
<feature type="domain" description="N-acetyltransferase" evidence="1">
    <location>
        <begin position="18"/>
        <end position="90"/>
    </location>
</feature>
<evidence type="ECO:0000313" key="2">
    <source>
        <dbReference type="EMBL" id="GAH65988.1"/>
    </source>
</evidence>
<comment type="caution">
    <text evidence="2">The sequence shown here is derived from an EMBL/GenBank/DDBJ whole genome shotgun (WGS) entry which is preliminary data.</text>
</comment>
<feature type="non-terminal residue" evidence="2">
    <location>
        <position position="91"/>
    </location>
</feature>
<proteinExistence type="predicted"/>
<name>X1J8C4_9ZZZZ</name>
<dbReference type="EMBL" id="BARU01028038">
    <property type="protein sequence ID" value="GAH65988.1"/>
    <property type="molecule type" value="Genomic_DNA"/>
</dbReference>
<dbReference type="SUPFAM" id="SSF55729">
    <property type="entry name" value="Acyl-CoA N-acyltransferases (Nat)"/>
    <property type="match status" value="1"/>
</dbReference>
<dbReference type="Pfam" id="PF00583">
    <property type="entry name" value="Acetyltransf_1"/>
    <property type="match status" value="1"/>
</dbReference>
<dbReference type="AlphaFoldDB" id="X1J8C4"/>
<dbReference type="GO" id="GO:0016747">
    <property type="term" value="F:acyltransferase activity, transferring groups other than amino-acyl groups"/>
    <property type="evidence" value="ECO:0007669"/>
    <property type="project" value="InterPro"/>
</dbReference>
<protein>
    <recommendedName>
        <fullName evidence="1">N-acetyltransferase domain-containing protein</fullName>
    </recommendedName>
</protein>
<dbReference type="InterPro" id="IPR016181">
    <property type="entry name" value="Acyl_CoA_acyltransferase"/>
</dbReference>